<gene>
    <name evidence="2" type="ORF">Smic_36480</name>
</gene>
<sequence>MTCRVRAGDATAGQDPPLAGGPVAVEDTDRRPTGGGPVDTLRGPSRFDLDSAGRIALGDTLLAQFPTEAAYHSGAFKRAATRYGLSVARAREYVALALWFSRLCGWRRPQARNRAPVPIRNRL</sequence>
<accession>A0A7J0CRI5</accession>
<protein>
    <submittedName>
        <fullName evidence="2">Uncharacterized protein</fullName>
    </submittedName>
</protein>
<dbReference type="Proteomes" id="UP000498740">
    <property type="component" value="Unassembled WGS sequence"/>
</dbReference>
<evidence type="ECO:0000313" key="3">
    <source>
        <dbReference type="Proteomes" id="UP000498740"/>
    </source>
</evidence>
<comment type="caution">
    <text evidence="2">The sequence shown here is derived from an EMBL/GenBank/DDBJ whole genome shotgun (WGS) entry which is preliminary data.</text>
</comment>
<proteinExistence type="predicted"/>
<feature type="region of interest" description="Disordered" evidence="1">
    <location>
        <begin position="1"/>
        <end position="43"/>
    </location>
</feature>
<evidence type="ECO:0000256" key="1">
    <source>
        <dbReference type="SAM" id="MobiDB-lite"/>
    </source>
</evidence>
<reference evidence="2 3" key="1">
    <citation type="submission" date="2020-05" db="EMBL/GenBank/DDBJ databases">
        <title>Whole genome shotgun sequence of Streptomyces microflavus NBRC 13062.</title>
        <authorList>
            <person name="Komaki H."/>
            <person name="Tamura T."/>
        </authorList>
    </citation>
    <scope>NUCLEOTIDE SEQUENCE [LARGE SCALE GENOMIC DNA]</scope>
    <source>
        <strain evidence="2 3">NBRC 13062</strain>
    </source>
</reference>
<organism evidence="2 3">
    <name type="scientific">Streptomyces microflavus</name>
    <name type="common">Streptomyces lipmanii</name>
    <dbReference type="NCBI Taxonomy" id="1919"/>
    <lineage>
        <taxon>Bacteria</taxon>
        <taxon>Bacillati</taxon>
        <taxon>Actinomycetota</taxon>
        <taxon>Actinomycetes</taxon>
        <taxon>Kitasatosporales</taxon>
        <taxon>Streptomycetaceae</taxon>
        <taxon>Streptomyces</taxon>
    </lineage>
</organism>
<dbReference type="AlphaFoldDB" id="A0A7J0CRI5"/>
<dbReference type="EMBL" id="BLWD01000001">
    <property type="protein sequence ID" value="GFN05092.1"/>
    <property type="molecule type" value="Genomic_DNA"/>
</dbReference>
<name>A0A7J0CRI5_STRMI</name>
<evidence type="ECO:0000313" key="2">
    <source>
        <dbReference type="EMBL" id="GFN05092.1"/>
    </source>
</evidence>